<proteinExistence type="predicted"/>
<evidence type="ECO:0000313" key="2">
    <source>
        <dbReference type="Proteomes" id="UP001163687"/>
    </source>
</evidence>
<dbReference type="AlphaFoldDB" id="A0AA35G7V4"/>
<name>A0AA35G7V4_9FIRM</name>
<organism evidence="1 2">
    <name type="scientific">Caldinitratiruptor microaerophilus</name>
    <dbReference type="NCBI Taxonomy" id="671077"/>
    <lineage>
        <taxon>Bacteria</taxon>
        <taxon>Bacillati</taxon>
        <taxon>Bacillota</taxon>
        <taxon>Clostridia</taxon>
        <taxon>Eubacteriales</taxon>
        <taxon>Symbiobacteriaceae</taxon>
        <taxon>Caldinitratiruptor</taxon>
    </lineage>
</organism>
<dbReference type="RefSeq" id="WP_264843835.1">
    <property type="nucleotide sequence ID" value="NZ_AP025628.1"/>
</dbReference>
<keyword evidence="2" id="KW-1185">Reference proteome</keyword>
<reference evidence="1" key="1">
    <citation type="submission" date="2022-03" db="EMBL/GenBank/DDBJ databases">
        <title>Complete genome sequence of Caldinitratiruptor microaerophilus.</title>
        <authorList>
            <person name="Mukaiyama R."/>
            <person name="Nishiyama T."/>
            <person name="Ueda K."/>
        </authorList>
    </citation>
    <scope>NUCLEOTIDE SEQUENCE</scope>
    <source>
        <strain evidence="1">JCM 16183</strain>
    </source>
</reference>
<gene>
    <name evidence="1" type="ORF">caldi_08230</name>
</gene>
<sequence length="299" mass="32255">MATVWPDPDLDRALGEYLTCLGRAEQVLATGQAVGFRYWLDGAHASRRDVESALRHLGAFAENAAFQTAVIDLLSNAYRAAEAGETARAQAHLRSAAALARWVRNAASRYVQTPQLFDAEPYRARLHVLAGRGANRETWTYLFPSDQDADRTAAALRDQYGRLRSVVGPATAAEEMRALVEDMAARRGGQLIDHEPPAKDVALVILRELAAAPAGATLRAATFLHGHSGLTRAEAAEALARLYRAGMIQVVPAAHRGLSPGGRPVWAMGYAITDLGRQALAGRVPIPLPRALNRTGIDR</sequence>
<protein>
    <submittedName>
        <fullName evidence="1">Uncharacterized protein</fullName>
    </submittedName>
</protein>
<evidence type="ECO:0000313" key="1">
    <source>
        <dbReference type="EMBL" id="BDG59733.1"/>
    </source>
</evidence>
<dbReference type="EMBL" id="AP025628">
    <property type="protein sequence ID" value="BDG59733.1"/>
    <property type="molecule type" value="Genomic_DNA"/>
</dbReference>
<accession>A0AA35G7V4</accession>
<dbReference type="Proteomes" id="UP001163687">
    <property type="component" value="Chromosome"/>
</dbReference>
<dbReference type="KEGG" id="cmic:caldi_08230"/>